<name>A0ABN7S202_OIKDI</name>
<evidence type="ECO:0000256" key="1">
    <source>
        <dbReference type="SAM" id="Coils"/>
    </source>
</evidence>
<reference evidence="3 4" key="1">
    <citation type="submission" date="2021-04" db="EMBL/GenBank/DDBJ databases">
        <authorList>
            <person name="Bliznina A."/>
        </authorList>
    </citation>
    <scope>NUCLEOTIDE SEQUENCE [LARGE SCALE GENOMIC DNA]</scope>
</reference>
<feature type="compositionally biased region" description="Basic and acidic residues" evidence="2">
    <location>
        <begin position="158"/>
        <end position="167"/>
    </location>
</feature>
<feature type="region of interest" description="Disordered" evidence="2">
    <location>
        <begin position="158"/>
        <end position="297"/>
    </location>
</feature>
<dbReference type="EMBL" id="OU015568">
    <property type="protein sequence ID" value="CAG5088520.1"/>
    <property type="molecule type" value="Genomic_DNA"/>
</dbReference>
<feature type="compositionally biased region" description="Pro residues" evidence="2">
    <location>
        <begin position="177"/>
        <end position="190"/>
    </location>
</feature>
<sequence>MKIGVIEDFFAKKDVKVRQELAKEKELRAAIESDYATFKDRETFLNNELAEFKKTRADLTKRHEIASRERSQTINKVEREAHETWLKWRETDRKVKDLERESKSLQDQLARKAELKTSLEREIHEIHVRQERKAAKRHQEIMEMRARQERDRMLHRMRGPEGEEARRTGRVMNGPRPRGPAPLVQRPPAPNLSHAQRQQQLLYHDSPQLSPIHGNAGLNQPRPSLQQKQMPMAPMPPQMPGAPPVQFPPHSGAPPNSYPQYIAPQPPVMSQAPPAFRQSSPLQENGHPQHNERNYMA</sequence>
<keyword evidence="4" id="KW-1185">Reference proteome</keyword>
<evidence type="ECO:0000256" key="2">
    <source>
        <dbReference type="SAM" id="MobiDB-lite"/>
    </source>
</evidence>
<keyword evidence="1" id="KW-0175">Coiled coil</keyword>
<feature type="compositionally biased region" description="Polar residues" evidence="2">
    <location>
        <begin position="277"/>
        <end position="286"/>
    </location>
</feature>
<feature type="compositionally biased region" description="Basic and acidic residues" evidence="2">
    <location>
        <begin position="287"/>
        <end position="297"/>
    </location>
</feature>
<organism evidence="3 4">
    <name type="scientific">Oikopleura dioica</name>
    <name type="common">Tunicate</name>
    <dbReference type="NCBI Taxonomy" id="34765"/>
    <lineage>
        <taxon>Eukaryota</taxon>
        <taxon>Metazoa</taxon>
        <taxon>Chordata</taxon>
        <taxon>Tunicata</taxon>
        <taxon>Appendicularia</taxon>
        <taxon>Copelata</taxon>
        <taxon>Oikopleuridae</taxon>
        <taxon>Oikopleura</taxon>
    </lineage>
</organism>
<evidence type="ECO:0000313" key="3">
    <source>
        <dbReference type="EMBL" id="CAG5088520.1"/>
    </source>
</evidence>
<gene>
    <name evidence="3" type="ORF">OKIOD_LOCUS3431</name>
</gene>
<evidence type="ECO:0000313" key="4">
    <source>
        <dbReference type="Proteomes" id="UP001158576"/>
    </source>
</evidence>
<proteinExistence type="predicted"/>
<accession>A0ABN7S202</accession>
<dbReference type="Proteomes" id="UP001158576">
    <property type="component" value="Chromosome PAR"/>
</dbReference>
<feature type="compositionally biased region" description="Pro residues" evidence="2">
    <location>
        <begin position="233"/>
        <end position="247"/>
    </location>
</feature>
<feature type="coiled-coil region" evidence="1">
    <location>
        <begin position="49"/>
        <end position="122"/>
    </location>
</feature>
<protein>
    <submittedName>
        <fullName evidence="3">Oidioi.mRNA.OKI2018_I69.PAR.g11873.t1.cds</fullName>
    </submittedName>
</protein>